<dbReference type="InterPro" id="IPR045038">
    <property type="entry name" value="AIG2-like"/>
</dbReference>
<dbReference type="PANTHER" id="PTHR31544:SF2">
    <property type="entry name" value="AIG2-LIKE PROTEIN D"/>
    <property type="match status" value="1"/>
</dbReference>
<dbReference type="InterPro" id="IPR020084">
    <property type="entry name" value="NUDIX_hydrolase_CS"/>
</dbReference>
<dbReference type="InterPro" id="IPR015797">
    <property type="entry name" value="NUDIX_hydrolase-like_dom_sf"/>
</dbReference>
<evidence type="ECO:0000256" key="1">
    <source>
        <dbReference type="ARBA" id="ARBA00001946"/>
    </source>
</evidence>
<evidence type="ECO:0000313" key="7">
    <source>
        <dbReference type="Proteomes" id="UP001596353"/>
    </source>
</evidence>
<evidence type="ECO:0000256" key="3">
    <source>
        <dbReference type="ARBA" id="ARBA00022801"/>
    </source>
</evidence>
<dbReference type="SUPFAM" id="SSF110857">
    <property type="entry name" value="Gamma-glutamyl cyclotransferase-like"/>
    <property type="match status" value="1"/>
</dbReference>
<evidence type="ECO:0000256" key="2">
    <source>
        <dbReference type="ARBA" id="ARBA00022679"/>
    </source>
</evidence>
<dbReference type="CDD" id="cd06661">
    <property type="entry name" value="GGCT_like"/>
    <property type="match status" value="1"/>
</dbReference>
<dbReference type="Proteomes" id="UP001596353">
    <property type="component" value="Unassembled WGS sequence"/>
</dbReference>
<comment type="cofactor">
    <cofactor evidence="1">
        <name>Mg(2+)</name>
        <dbReference type="ChEBI" id="CHEBI:18420"/>
    </cofactor>
</comment>
<feature type="domain" description="Nudix hydrolase" evidence="5">
    <location>
        <begin position="214"/>
        <end position="354"/>
    </location>
</feature>
<name>A0ABW2B2Q8_9RHOB</name>
<dbReference type="InterPro" id="IPR000086">
    <property type="entry name" value="NUDIX_hydrolase_dom"/>
</dbReference>
<dbReference type="CDD" id="cd24155">
    <property type="entry name" value="NUDIX_ADPRase"/>
    <property type="match status" value="1"/>
</dbReference>
<dbReference type="Gene3D" id="3.10.490.10">
    <property type="entry name" value="Gamma-glutamyl cyclotransferase-like"/>
    <property type="match status" value="1"/>
</dbReference>
<dbReference type="PROSITE" id="PS00893">
    <property type="entry name" value="NUDIX_BOX"/>
    <property type="match status" value="1"/>
</dbReference>
<dbReference type="InterPro" id="IPR036568">
    <property type="entry name" value="GGCT-like_sf"/>
</dbReference>
<sequence>MRNLFFYGTLRHEPLLEIVLDRPADKLDLQRAFLPGYAAFAVTEGPFPLIRPCREGAAEGLILRGLSDEDVARLDYYEGSFAYDLVEMVLADGETAEVYLPGPERWTPFGPWSLTEWERDWAALSCEAAREVMGYFGSRSRDQVAAMFPMIRKRAQSRLNAARSRHGARTKSGRTVIEDRNRAYAHFFALDDMKVRFERFDGSMSGVEDRAVFIAADAAILLPYDPLRDRVLLVEQMRMGPLARGDRTVWQLEPIAGHIDLGETPRAAAIREAQEEAGLTLKAIEPIAEVYASPGNSTEFYYIFLGIADLPDAAEGVGGLPEEGEDIRAHVLSFDDLMDLVEGFGAANAPLGLAAFWLARHRDRLRLAGTADTPEAT</sequence>
<evidence type="ECO:0000256" key="4">
    <source>
        <dbReference type="ARBA" id="ARBA00030602"/>
    </source>
</evidence>
<gene>
    <name evidence="6" type="ORF">ACFQFQ_10770</name>
</gene>
<keyword evidence="2" id="KW-0808">Transferase</keyword>
<evidence type="ECO:0000259" key="5">
    <source>
        <dbReference type="PROSITE" id="PS51462"/>
    </source>
</evidence>
<reference evidence="7" key="1">
    <citation type="journal article" date="2019" name="Int. J. Syst. Evol. Microbiol.">
        <title>The Global Catalogue of Microorganisms (GCM) 10K type strain sequencing project: providing services to taxonomists for standard genome sequencing and annotation.</title>
        <authorList>
            <consortium name="The Broad Institute Genomics Platform"/>
            <consortium name="The Broad Institute Genome Sequencing Center for Infectious Disease"/>
            <person name="Wu L."/>
            <person name="Ma J."/>
        </authorList>
    </citation>
    <scope>NUCLEOTIDE SEQUENCE [LARGE SCALE GENOMIC DNA]</scope>
    <source>
        <strain evidence="7">CCUG 66188</strain>
    </source>
</reference>
<dbReference type="NCBIfam" id="TIGR00052">
    <property type="entry name" value="nudix-type nucleoside diphosphatase, YffH/AdpP family"/>
    <property type="match status" value="1"/>
</dbReference>
<accession>A0ABW2B2Q8</accession>
<dbReference type="InterPro" id="IPR009288">
    <property type="entry name" value="AIG2-like_dom"/>
</dbReference>
<dbReference type="InterPro" id="IPR004385">
    <property type="entry name" value="NDP_pyrophosphatase"/>
</dbReference>
<organism evidence="6 7">
    <name type="scientific">Sulfitobacter porphyrae</name>
    <dbReference type="NCBI Taxonomy" id="1246864"/>
    <lineage>
        <taxon>Bacteria</taxon>
        <taxon>Pseudomonadati</taxon>
        <taxon>Pseudomonadota</taxon>
        <taxon>Alphaproteobacteria</taxon>
        <taxon>Rhodobacterales</taxon>
        <taxon>Roseobacteraceae</taxon>
        <taxon>Sulfitobacter</taxon>
    </lineage>
</organism>
<dbReference type="Pfam" id="PF06094">
    <property type="entry name" value="GGACT"/>
    <property type="match status" value="1"/>
</dbReference>
<comment type="caution">
    <text evidence="6">The sequence shown here is derived from an EMBL/GenBank/DDBJ whole genome shotgun (WGS) entry which is preliminary data.</text>
</comment>
<dbReference type="EMBL" id="JBHSWG010000001">
    <property type="protein sequence ID" value="MFC6759864.1"/>
    <property type="molecule type" value="Genomic_DNA"/>
</dbReference>
<dbReference type="SUPFAM" id="SSF55811">
    <property type="entry name" value="Nudix"/>
    <property type="match status" value="1"/>
</dbReference>
<proteinExistence type="predicted"/>
<protein>
    <recommendedName>
        <fullName evidence="4">Putative gamma-glutamylcyclotransferase</fullName>
    </recommendedName>
</protein>
<keyword evidence="7" id="KW-1185">Reference proteome</keyword>
<dbReference type="Gene3D" id="3.90.79.10">
    <property type="entry name" value="Nucleoside Triphosphate Pyrophosphohydrolase"/>
    <property type="match status" value="1"/>
</dbReference>
<evidence type="ECO:0000313" key="6">
    <source>
        <dbReference type="EMBL" id="MFC6759864.1"/>
    </source>
</evidence>
<dbReference type="InterPro" id="IPR013024">
    <property type="entry name" value="GGCT-like"/>
</dbReference>
<keyword evidence="3" id="KW-0378">Hydrolase</keyword>
<dbReference type="PROSITE" id="PS51462">
    <property type="entry name" value="NUDIX"/>
    <property type="match status" value="1"/>
</dbReference>
<dbReference type="PANTHER" id="PTHR31544">
    <property type="entry name" value="AIG2-LIKE PROTEIN D"/>
    <property type="match status" value="1"/>
</dbReference>
<dbReference type="Pfam" id="PF00293">
    <property type="entry name" value="NUDIX"/>
    <property type="match status" value="1"/>
</dbReference>